<evidence type="ECO:0000256" key="1">
    <source>
        <dbReference type="SAM" id="MobiDB-lite"/>
    </source>
</evidence>
<protein>
    <submittedName>
        <fullName evidence="2">Uncharacterized protein</fullName>
    </submittedName>
</protein>
<gene>
    <name evidence="2" type="ORF">D777_01553</name>
</gene>
<keyword evidence="3" id="KW-1185">Reference proteome</keyword>
<dbReference type="Proteomes" id="UP000035057">
    <property type="component" value="Unassembled WGS sequence"/>
</dbReference>
<feature type="region of interest" description="Disordered" evidence="1">
    <location>
        <begin position="1"/>
        <end position="44"/>
    </location>
</feature>
<dbReference type="PATRIC" id="fig|1137280.3.peg.1366"/>
<comment type="caution">
    <text evidence="2">The sequence shown here is derived from an EMBL/GenBank/DDBJ whole genome shotgun (WGS) entry which is preliminary data.</text>
</comment>
<dbReference type="STRING" id="1137280.D777_01553"/>
<evidence type="ECO:0000313" key="3">
    <source>
        <dbReference type="Proteomes" id="UP000035057"/>
    </source>
</evidence>
<feature type="compositionally biased region" description="Basic and acidic residues" evidence="1">
    <location>
        <begin position="1"/>
        <end position="12"/>
    </location>
</feature>
<proteinExistence type="predicted"/>
<organism evidence="2 3">
    <name type="scientific">Marinobacter nitratireducens</name>
    <dbReference type="NCBI Taxonomy" id="1137280"/>
    <lineage>
        <taxon>Bacteria</taxon>
        <taxon>Pseudomonadati</taxon>
        <taxon>Pseudomonadota</taxon>
        <taxon>Gammaproteobacteria</taxon>
        <taxon>Pseudomonadales</taxon>
        <taxon>Marinobacteraceae</taxon>
        <taxon>Marinobacter</taxon>
    </lineage>
</organism>
<dbReference type="AlphaFoldDB" id="A0A072N3L6"/>
<sequence length="44" mass="4778">MLKAKDGRKQAHMDVLVAVPGKKSLATQPPDLEARVPSPEPKQN</sequence>
<reference evidence="2 3" key="1">
    <citation type="submission" date="2012-12" db="EMBL/GenBank/DDBJ databases">
        <title>Genome assembly of Marinobacter sp. AK21.</title>
        <authorList>
            <person name="Khatri I."/>
            <person name="Kumar R."/>
            <person name="Vaidya B."/>
            <person name="Subramanian S."/>
            <person name="Pinnaka A."/>
        </authorList>
    </citation>
    <scope>NUCLEOTIDE SEQUENCE [LARGE SCALE GENOMIC DNA]</scope>
    <source>
        <strain evidence="2 3">AK21</strain>
    </source>
</reference>
<evidence type="ECO:0000313" key="2">
    <source>
        <dbReference type="EMBL" id="KEF31867.1"/>
    </source>
</evidence>
<accession>A0A072N3L6</accession>
<name>A0A072N3L6_9GAMM</name>
<dbReference type="EMBL" id="ANIE01000004">
    <property type="protein sequence ID" value="KEF31867.1"/>
    <property type="molecule type" value="Genomic_DNA"/>
</dbReference>